<name>A0ABR0SZQ9_9HYPO</name>
<sequence length="537" mass="59568">MVAINCFTQYAALGLATFGSVSALGRSGLMKFNTHPLPSIGSVETTPTIQAYNFSVPIDHFHNDTKYAPHTNDSFNLRYFLDTTHYKPGGPVIVLLSGEGPAADYLIEFQTSITSQIAQATNAMSIILEHRYYGTSFPYAKPSRDQYRFLTTEQAMADTAYFAQHIKFPGFENANLTSSGTPWFTYGSSYAGAFSAFLRKIYPDIFWGAISSAGVTAAVEEYWQYWEAARLYSPGDCGPTTGKITRVIDNVLLGGNQTEILALKKMFGLQTLNDLDFATVIGGGVSALQLQTTNPNFGGKKFGTYCSLVNTKEQLFFDTTYLKPAVQRLIRLAGCDDSLTNQMLNYIGYYQQDLVESLITPPCLGKTVKQCLDSTGDTLNGSFALLGSWSYQACTQWGFWQTGSGYPKNINPVVSRVISLDSYRDLCRQYWSITTPVDSKAITKYGGFNFSYPRVAMISGFQDPWRQATPLANGQPPRQSTPSEPILTLNYGVHAWDEFGDSLDLTIISQVPPYIADVQRKEAQIIQGWAKEWHDKH</sequence>
<evidence type="ECO:0000313" key="7">
    <source>
        <dbReference type="Proteomes" id="UP001338125"/>
    </source>
</evidence>
<proteinExistence type="inferred from homology"/>
<dbReference type="Gene3D" id="3.40.50.1820">
    <property type="entry name" value="alpha/beta hydrolase"/>
    <property type="match status" value="2"/>
</dbReference>
<evidence type="ECO:0000256" key="1">
    <source>
        <dbReference type="ARBA" id="ARBA00011079"/>
    </source>
</evidence>
<dbReference type="InterPro" id="IPR029058">
    <property type="entry name" value="AB_hydrolase_fold"/>
</dbReference>
<keyword evidence="3" id="KW-0732">Signal</keyword>
<comment type="similarity">
    <text evidence="1">Belongs to the peptidase S28 family.</text>
</comment>
<dbReference type="GO" id="GO:0004180">
    <property type="term" value="F:carboxypeptidase activity"/>
    <property type="evidence" value="ECO:0007669"/>
    <property type="project" value="UniProtKB-KW"/>
</dbReference>
<keyword evidence="4" id="KW-0378">Hydrolase</keyword>
<dbReference type="Proteomes" id="UP001338125">
    <property type="component" value="Unassembled WGS sequence"/>
</dbReference>
<dbReference type="PANTHER" id="PTHR11010">
    <property type="entry name" value="PROTEASE S28 PRO-X CARBOXYPEPTIDASE-RELATED"/>
    <property type="match status" value="1"/>
</dbReference>
<dbReference type="PANTHER" id="PTHR11010:SF117">
    <property type="entry name" value="SERINE PROTEASE 16"/>
    <property type="match status" value="1"/>
</dbReference>
<reference evidence="6 7" key="1">
    <citation type="submission" date="2024-01" db="EMBL/GenBank/DDBJ databases">
        <title>Complete genome of Cladobotryum mycophilum ATHUM6906.</title>
        <authorList>
            <person name="Christinaki A.C."/>
            <person name="Myridakis A.I."/>
            <person name="Kouvelis V.N."/>
        </authorList>
    </citation>
    <scope>NUCLEOTIDE SEQUENCE [LARGE SCALE GENOMIC DNA]</scope>
    <source>
        <strain evidence="6 7">ATHUM6906</strain>
    </source>
</reference>
<keyword evidence="7" id="KW-1185">Reference proteome</keyword>
<organism evidence="6 7">
    <name type="scientific">Cladobotryum mycophilum</name>
    <dbReference type="NCBI Taxonomy" id="491253"/>
    <lineage>
        <taxon>Eukaryota</taxon>
        <taxon>Fungi</taxon>
        <taxon>Dikarya</taxon>
        <taxon>Ascomycota</taxon>
        <taxon>Pezizomycotina</taxon>
        <taxon>Sordariomycetes</taxon>
        <taxon>Hypocreomycetidae</taxon>
        <taxon>Hypocreales</taxon>
        <taxon>Hypocreaceae</taxon>
        <taxon>Cladobotryum</taxon>
    </lineage>
</organism>
<dbReference type="InterPro" id="IPR008758">
    <property type="entry name" value="Peptidase_S28"/>
</dbReference>
<comment type="caution">
    <text evidence="6">The sequence shown here is derived from an EMBL/GenBank/DDBJ whole genome shotgun (WGS) entry which is preliminary data.</text>
</comment>
<gene>
    <name evidence="6" type="ORF">PT974_00048</name>
</gene>
<protein>
    <submittedName>
        <fullName evidence="6">Extracellular serine carboxypeptidase</fullName>
    </submittedName>
</protein>
<accession>A0ABR0SZQ9</accession>
<evidence type="ECO:0000256" key="4">
    <source>
        <dbReference type="ARBA" id="ARBA00022801"/>
    </source>
</evidence>
<keyword evidence="2" id="KW-0645">Protease</keyword>
<dbReference type="SUPFAM" id="SSF53474">
    <property type="entry name" value="alpha/beta-Hydrolases"/>
    <property type="match status" value="1"/>
</dbReference>
<evidence type="ECO:0000256" key="2">
    <source>
        <dbReference type="ARBA" id="ARBA00022670"/>
    </source>
</evidence>
<evidence type="ECO:0000313" key="6">
    <source>
        <dbReference type="EMBL" id="KAK5997693.1"/>
    </source>
</evidence>
<dbReference type="EMBL" id="JAVFKD010000001">
    <property type="protein sequence ID" value="KAK5997693.1"/>
    <property type="molecule type" value="Genomic_DNA"/>
</dbReference>
<evidence type="ECO:0000256" key="5">
    <source>
        <dbReference type="ARBA" id="ARBA00023180"/>
    </source>
</evidence>
<dbReference type="Pfam" id="PF05577">
    <property type="entry name" value="Peptidase_S28"/>
    <property type="match status" value="2"/>
</dbReference>
<keyword evidence="6" id="KW-0121">Carboxypeptidase</keyword>
<evidence type="ECO:0000256" key="3">
    <source>
        <dbReference type="ARBA" id="ARBA00022729"/>
    </source>
</evidence>
<keyword evidence="5" id="KW-0325">Glycoprotein</keyword>